<organism evidence="1 2">
    <name type="scientific">Mucilaginibacter lappiensis</name>
    <dbReference type="NCBI Taxonomy" id="354630"/>
    <lineage>
        <taxon>Bacteria</taxon>
        <taxon>Pseudomonadati</taxon>
        <taxon>Bacteroidota</taxon>
        <taxon>Sphingobacteriia</taxon>
        <taxon>Sphingobacteriales</taxon>
        <taxon>Sphingobacteriaceae</taxon>
        <taxon>Mucilaginibacter</taxon>
    </lineage>
</organism>
<dbReference type="Pfam" id="PF10127">
    <property type="entry name" value="RlaP"/>
    <property type="match status" value="1"/>
</dbReference>
<dbReference type="Proteomes" id="UP000548326">
    <property type="component" value="Unassembled WGS sequence"/>
</dbReference>
<evidence type="ECO:0000313" key="1">
    <source>
        <dbReference type="EMBL" id="MBB6129730.1"/>
    </source>
</evidence>
<protein>
    <recommendedName>
        <fullName evidence="3">Nucleotidyltransferase</fullName>
    </recommendedName>
</protein>
<dbReference type="PANTHER" id="PTHR34817:SF2">
    <property type="entry name" value="NUCLEOTIDYLTRANSFERASE"/>
    <property type="match status" value="1"/>
</dbReference>
<sequence length="254" mass="29428">MTETIMQKLRELEQTQNIKILYACESGSRAWGFASPDSDFDVRFIYARPLNDYLGITDMPDVAGLPVNEVLDIGGWDIRKSLKLFLKSNAPLYEWLQSPIVYQEENGFAAELRQLMPAYFSLRAGANHYLSMAHNTLTDDLQADQVKLKRYFYALRPALACLWAIEKKTVPPMEFDKLRVLITDDTIQQTIDDLLKRKLQADEKALITPVMELNKWLADTLTYCKQQITRLNTEKREPDELSKIFRKYIAHDNL</sequence>
<gene>
    <name evidence="1" type="ORF">HDF22_003862</name>
</gene>
<reference evidence="1 2" key="1">
    <citation type="submission" date="2020-08" db="EMBL/GenBank/DDBJ databases">
        <title>Genomic Encyclopedia of Type Strains, Phase IV (KMG-V): Genome sequencing to study the core and pangenomes of soil and plant-associated prokaryotes.</title>
        <authorList>
            <person name="Whitman W."/>
        </authorList>
    </citation>
    <scope>NUCLEOTIDE SEQUENCE [LARGE SCALE GENOMIC DNA]</scope>
    <source>
        <strain evidence="1 2">MP601</strain>
    </source>
</reference>
<evidence type="ECO:0000313" key="2">
    <source>
        <dbReference type="Proteomes" id="UP000548326"/>
    </source>
</evidence>
<evidence type="ECO:0008006" key="3">
    <source>
        <dbReference type="Google" id="ProtNLM"/>
    </source>
</evidence>
<dbReference type="InterPro" id="IPR018775">
    <property type="entry name" value="RlaP"/>
</dbReference>
<dbReference type="PANTHER" id="PTHR34817">
    <property type="entry name" value="NUCLEOTIDYLTRANSFERASE"/>
    <property type="match status" value="1"/>
</dbReference>
<accession>A0A841JFT8</accession>
<comment type="caution">
    <text evidence="1">The sequence shown here is derived from an EMBL/GenBank/DDBJ whole genome shotgun (WGS) entry which is preliminary data.</text>
</comment>
<dbReference type="AlphaFoldDB" id="A0A841JFT8"/>
<name>A0A841JFT8_9SPHI</name>
<dbReference type="RefSeq" id="WP_183588735.1">
    <property type="nucleotide sequence ID" value="NZ_JACHCA010000011.1"/>
</dbReference>
<dbReference type="EMBL" id="JACHCA010000011">
    <property type="protein sequence ID" value="MBB6129730.1"/>
    <property type="molecule type" value="Genomic_DNA"/>
</dbReference>
<proteinExistence type="predicted"/>